<keyword evidence="2" id="KW-1185">Reference proteome</keyword>
<comment type="caution">
    <text evidence="1">The sequence shown here is derived from an EMBL/GenBank/DDBJ whole genome shotgun (WGS) entry which is preliminary data.</text>
</comment>
<evidence type="ECO:0000313" key="2">
    <source>
        <dbReference type="Proteomes" id="UP000499080"/>
    </source>
</evidence>
<protein>
    <submittedName>
        <fullName evidence="1">Uncharacterized protein</fullName>
    </submittedName>
</protein>
<reference evidence="1 2" key="1">
    <citation type="journal article" date="2019" name="Sci. Rep.">
        <title>Orb-weaving spider Araneus ventricosus genome elucidates the spidroin gene catalogue.</title>
        <authorList>
            <person name="Kono N."/>
            <person name="Nakamura H."/>
            <person name="Ohtoshi R."/>
            <person name="Moran D.A.P."/>
            <person name="Shinohara A."/>
            <person name="Yoshida Y."/>
            <person name="Fujiwara M."/>
            <person name="Mori M."/>
            <person name="Tomita M."/>
            <person name="Arakawa K."/>
        </authorList>
    </citation>
    <scope>NUCLEOTIDE SEQUENCE [LARGE SCALE GENOMIC DNA]</scope>
</reference>
<dbReference type="EMBL" id="BGPR01126248">
    <property type="protein sequence ID" value="GBN34280.1"/>
    <property type="molecule type" value="Genomic_DNA"/>
</dbReference>
<dbReference type="Proteomes" id="UP000499080">
    <property type="component" value="Unassembled WGS sequence"/>
</dbReference>
<evidence type="ECO:0000313" key="1">
    <source>
        <dbReference type="EMBL" id="GBN34280.1"/>
    </source>
</evidence>
<dbReference type="AlphaFoldDB" id="A0A4Y2N6P5"/>
<accession>A0A4Y2N6P5</accession>
<proteinExistence type="predicted"/>
<name>A0A4Y2N6P5_ARAVE</name>
<organism evidence="1 2">
    <name type="scientific">Araneus ventricosus</name>
    <name type="common">Orbweaver spider</name>
    <name type="synonym">Epeira ventricosa</name>
    <dbReference type="NCBI Taxonomy" id="182803"/>
    <lineage>
        <taxon>Eukaryota</taxon>
        <taxon>Metazoa</taxon>
        <taxon>Ecdysozoa</taxon>
        <taxon>Arthropoda</taxon>
        <taxon>Chelicerata</taxon>
        <taxon>Arachnida</taxon>
        <taxon>Araneae</taxon>
        <taxon>Araneomorphae</taxon>
        <taxon>Entelegynae</taxon>
        <taxon>Araneoidea</taxon>
        <taxon>Araneidae</taxon>
        <taxon>Araneus</taxon>
    </lineage>
</organism>
<gene>
    <name evidence="1" type="ORF">AVEN_210337_1</name>
</gene>
<sequence>MPESLAGETAAGTEKFFDFVNAPVHHSFPAASRVKNPGVLSSTTQCWYPFFRHLSLSGNSIEFLSQSVASSIALITSCSAVSFEMLYMMHLGRLLFGSLCKSFSLSSTVF</sequence>